<dbReference type="Proteomes" id="UP000290289">
    <property type="component" value="Chromosome 5"/>
</dbReference>
<proteinExistence type="predicted"/>
<dbReference type="EMBL" id="RDQH01000331">
    <property type="protein sequence ID" value="RXH99779.1"/>
    <property type="molecule type" value="Genomic_DNA"/>
</dbReference>
<name>A0A498JV62_MALDO</name>
<accession>A0A498JV62</accession>
<organism evidence="2 3">
    <name type="scientific">Malus domestica</name>
    <name type="common">Apple</name>
    <name type="synonym">Pyrus malus</name>
    <dbReference type="NCBI Taxonomy" id="3750"/>
    <lineage>
        <taxon>Eukaryota</taxon>
        <taxon>Viridiplantae</taxon>
        <taxon>Streptophyta</taxon>
        <taxon>Embryophyta</taxon>
        <taxon>Tracheophyta</taxon>
        <taxon>Spermatophyta</taxon>
        <taxon>Magnoliopsida</taxon>
        <taxon>eudicotyledons</taxon>
        <taxon>Gunneridae</taxon>
        <taxon>Pentapetalae</taxon>
        <taxon>rosids</taxon>
        <taxon>fabids</taxon>
        <taxon>Rosales</taxon>
        <taxon>Rosaceae</taxon>
        <taxon>Amygdaloideae</taxon>
        <taxon>Maleae</taxon>
        <taxon>Malus</taxon>
    </lineage>
</organism>
<keyword evidence="3" id="KW-1185">Reference proteome</keyword>
<dbReference type="STRING" id="3750.A0A498JV62"/>
<evidence type="ECO:0000313" key="2">
    <source>
        <dbReference type="EMBL" id="RXH99779.1"/>
    </source>
</evidence>
<protein>
    <submittedName>
        <fullName evidence="2">Uncharacterized protein</fullName>
    </submittedName>
</protein>
<sequence>MQLILLQETKEEKLQLDAGVTKPSTQINPSAAEEAPEQLKNKITLMDREWQDLKFTNKISSERIRLSELMPQTSPLRSRKDENCQTRKRMS</sequence>
<dbReference type="AlphaFoldDB" id="A0A498JV62"/>
<evidence type="ECO:0000256" key="1">
    <source>
        <dbReference type="SAM" id="MobiDB-lite"/>
    </source>
</evidence>
<feature type="region of interest" description="Disordered" evidence="1">
    <location>
        <begin position="67"/>
        <end position="91"/>
    </location>
</feature>
<gene>
    <name evidence="2" type="ORF">DVH24_021581</name>
</gene>
<evidence type="ECO:0000313" key="3">
    <source>
        <dbReference type="Proteomes" id="UP000290289"/>
    </source>
</evidence>
<comment type="caution">
    <text evidence="2">The sequence shown here is derived from an EMBL/GenBank/DDBJ whole genome shotgun (WGS) entry which is preliminary data.</text>
</comment>
<reference evidence="2 3" key="1">
    <citation type="submission" date="2018-10" db="EMBL/GenBank/DDBJ databases">
        <title>A high-quality apple genome assembly.</title>
        <authorList>
            <person name="Hu J."/>
        </authorList>
    </citation>
    <scope>NUCLEOTIDE SEQUENCE [LARGE SCALE GENOMIC DNA]</scope>
    <source>
        <strain evidence="3">cv. HFTH1</strain>
        <tissue evidence="2">Young leaf</tissue>
    </source>
</reference>